<protein>
    <submittedName>
        <fullName evidence="3">Uncharacterized protein</fullName>
    </submittedName>
</protein>
<organism evidence="3 4">
    <name type="scientific">Zea mays</name>
    <name type="common">Maize</name>
    <dbReference type="NCBI Taxonomy" id="4577"/>
    <lineage>
        <taxon>Eukaryota</taxon>
        <taxon>Viridiplantae</taxon>
        <taxon>Streptophyta</taxon>
        <taxon>Embryophyta</taxon>
        <taxon>Tracheophyta</taxon>
        <taxon>Spermatophyta</taxon>
        <taxon>Magnoliopsida</taxon>
        <taxon>Liliopsida</taxon>
        <taxon>Poales</taxon>
        <taxon>Poaceae</taxon>
        <taxon>PACMAD clade</taxon>
        <taxon>Panicoideae</taxon>
        <taxon>Andropogonodae</taxon>
        <taxon>Andropogoneae</taxon>
        <taxon>Tripsacinae</taxon>
        <taxon>Zea</taxon>
    </lineage>
</organism>
<dbReference type="AlphaFoldDB" id="A0A804R6L1"/>
<name>A0A804R6L1_MAIZE</name>
<dbReference type="Gramene" id="Zm00001eb393800_T001">
    <property type="protein sequence ID" value="Zm00001eb393800_P001"/>
    <property type="gene ID" value="Zm00001eb393800"/>
</dbReference>
<feature type="region of interest" description="Disordered" evidence="1">
    <location>
        <begin position="1"/>
        <end position="59"/>
    </location>
</feature>
<feature type="compositionally biased region" description="Low complexity" evidence="1">
    <location>
        <begin position="47"/>
        <end position="59"/>
    </location>
</feature>
<evidence type="ECO:0000313" key="4">
    <source>
        <dbReference type="Proteomes" id="UP000007305"/>
    </source>
</evidence>
<feature type="compositionally biased region" description="Basic and acidic residues" evidence="1">
    <location>
        <begin position="1"/>
        <end position="13"/>
    </location>
</feature>
<accession>A0A804R6L1</accession>
<evidence type="ECO:0000256" key="2">
    <source>
        <dbReference type="SAM" id="Phobius"/>
    </source>
</evidence>
<dbReference type="Proteomes" id="UP000007305">
    <property type="component" value="Chromosome 9"/>
</dbReference>
<keyword evidence="2" id="KW-0472">Membrane</keyword>
<evidence type="ECO:0000256" key="1">
    <source>
        <dbReference type="SAM" id="MobiDB-lite"/>
    </source>
</evidence>
<reference evidence="4" key="1">
    <citation type="journal article" date="2009" name="Science">
        <title>The B73 maize genome: complexity, diversity, and dynamics.</title>
        <authorList>
            <person name="Schnable P.S."/>
            <person name="Ware D."/>
            <person name="Fulton R.S."/>
            <person name="Stein J.C."/>
            <person name="Wei F."/>
            <person name="Pasternak S."/>
            <person name="Liang C."/>
            <person name="Zhang J."/>
            <person name="Fulton L."/>
            <person name="Graves T.A."/>
            <person name="Minx P."/>
            <person name="Reily A.D."/>
            <person name="Courtney L."/>
            <person name="Kruchowski S.S."/>
            <person name="Tomlinson C."/>
            <person name="Strong C."/>
            <person name="Delehaunty K."/>
            <person name="Fronick C."/>
            <person name="Courtney B."/>
            <person name="Rock S.M."/>
            <person name="Belter E."/>
            <person name="Du F."/>
            <person name="Kim K."/>
            <person name="Abbott R.M."/>
            <person name="Cotton M."/>
            <person name="Levy A."/>
            <person name="Marchetto P."/>
            <person name="Ochoa K."/>
            <person name="Jackson S.M."/>
            <person name="Gillam B."/>
            <person name="Chen W."/>
            <person name="Yan L."/>
            <person name="Higginbotham J."/>
            <person name="Cardenas M."/>
            <person name="Waligorski J."/>
            <person name="Applebaum E."/>
            <person name="Phelps L."/>
            <person name="Falcone J."/>
            <person name="Kanchi K."/>
            <person name="Thane T."/>
            <person name="Scimone A."/>
            <person name="Thane N."/>
            <person name="Henke J."/>
            <person name="Wang T."/>
            <person name="Ruppert J."/>
            <person name="Shah N."/>
            <person name="Rotter K."/>
            <person name="Hodges J."/>
            <person name="Ingenthron E."/>
            <person name="Cordes M."/>
            <person name="Kohlberg S."/>
            <person name="Sgro J."/>
            <person name="Delgado B."/>
            <person name="Mead K."/>
            <person name="Chinwalla A."/>
            <person name="Leonard S."/>
            <person name="Crouse K."/>
            <person name="Collura K."/>
            <person name="Kudrna D."/>
            <person name="Currie J."/>
            <person name="He R."/>
            <person name="Angelova A."/>
            <person name="Rajasekar S."/>
            <person name="Mueller T."/>
            <person name="Lomeli R."/>
            <person name="Scara G."/>
            <person name="Ko A."/>
            <person name="Delaney K."/>
            <person name="Wissotski M."/>
            <person name="Lopez G."/>
            <person name="Campos D."/>
            <person name="Braidotti M."/>
            <person name="Ashley E."/>
            <person name="Golser W."/>
            <person name="Kim H."/>
            <person name="Lee S."/>
            <person name="Lin J."/>
            <person name="Dujmic Z."/>
            <person name="Kim W."/>
            <person name="Talag J."/>
            <person name="Zuccolo A."/>
            <person name="Fan C."/>
            <person name="Sebastian A."/>
            <person name="Kramer M."/>
            <person name="Spiegel L."/>
            <person name="Nascimento L."/>
            <person name="Zutavern T."/>
            <person name="Miller B."/>
            <person name="Ambroise C."/>
            <person name="Muller S."/>
            <person name="Spooner W."/>
            <person name="Narechania A."/>
            <person name="Ren L."/>
            <person name="Wei S."/>
            <person name="Kumari S."/>
            <person name="Faga B."/>
            <person name="Levy M.J."/>
            <person name="McMahan L."/>
            <person name="Van Buren P."/>
            <person name="Vaughn M.W."/>
            <person name="Ying K."/>
            <person name="Yeh C.-T."/>
            <person name="Emrich S.J."/>
            <person name="Jia Y."/>
            <person name="Kalyanaraman A."/>
            <person name="Hsia A.-P."/>
            <person name="Barbazuk W.B."/>
            <person name="Baucom R.S."/>
            <person name="Brutnell T.P."/>
            <person name="Carpita N.C."/>
            <person name="Chaparro C."/>
            <person name="Chia J.-M."/>
            <person name="Deragon J.-M."/>
            <person name="Estill J.C."/>
            <person name="Fu Y."/>
            <person name="Jeddeloh J.A."/>
            <person name="Han Y."/>
            <person name="Lee H."/>
            <person name="Li P."/>
            <person name="Lisch D.R."/>
            <person name="Liu S."/>
            <person name="Liu Z."/>
            <person name="Nagel D.H."/>
            <person name="McCann M.C."/>
            <person name="SanMiguel P."/>
            <person name="Myers A.M."/>
            <person name="Nettleton D."/>
            <person name="Nguyen J."/>
            <person name="Penning B.W."/>
            <person name="Ponnala L."/>
            <person name="Schneider K.L."/>
            <person name="Schwartz D.C."/>
            <person name="Sharma A."/>
            <person name="Soderlund C."/>
            <person name="Springer N.M."/>
            <person name="Sun Q."/>
            <person name="Wang H."/>
            <person name="Waterman M."/>
            <person name="Westerman R."/>
            <person name="Wolfgruber T.K."/>
            <person name="Yang L."/>
            <person name="Yu Y."/>
            <person name="Zhang L."/>
            <person name="Zhou S."/>
            <person name="Zhu Q."/>
            <person name="Bennetzen J.L."/>
            <person name="Dawe R.K."/>
            <person name="Jiang J."/>
            <person name="Jiang N."/>
            <person name="Presting G.G."/>
            <person name="Wessler S.R."/>
            <person name="Aluru S."/>
            <person name="Martienssen R.A."/>
            <person name="Clifton S.W."/>
            <person name="McCombie W.R."/>
            <person name="Wing R.A."/>
            <person name="Wilson R.K."/>
        </authorList>
    </citation>
    <scope>NUCLEOTIDE SEQUENCE [LARGE SCALE GENOMIC DNA]</scope>
    <source>
        <strain evidence="4">cv. B73</strain>
    </source>
</reference>
<reference evidence="3" key="3">
    <citation type="submission" date="2021-05" db="UniProtKB">
        <authorList>
            <consortium name="EnsemblPlants"/>
        </authorList>
    </citation>
    <scope>IDENTIFICATION</scope>
    <source>
        <strain evidence="3">cv. B73</strain>
    </source>
</reference>
<keyword evidence="2" id="KW-0812">Transmembrane</keyword>
<evidence type="ECO:0000313" key="3">
    <source>
        <dbReference type="EnsemblPlants" id="Zm00001eb393800_P001"/>
    </source>
</evidence>
<sequence>MGRRQDGQEELERSQVSTHATWNPCPHCGITRTSSRSPNSARQMAHSASSSSSSSPSAAGAAPRAAAAAATASAYASFGSAFSSFFFSPLLAAVAVAVVAVAVVATPAPAPWCAWWWWCPPPSPGLLEGDAGAPSAPAPLLRRDRAQRATAASPTTQMSAQSRAAMITTTSEFTAAGGSAAGMPGMRFGFGMAPPPLSLLLWRRRREFDGRSIAGVGRAPVGEGRFRKNGAARGRKGRSRSWRLGWLMTEGASVRVKLSGREWAAGLPLSCGRKAHLTIMPFVFPAVQASYSTLFSYWRMEGGKIQLHFWS</sequence>
<dbReference type="EnsemblPlants" id="Zm00001eb393800_T001">
    <property type="protein sequence ID" value="Zm00001eb393800_P001"/>
    <property type="gene ID" value="Zm00001eb393800"/>
</dbReference>
<reference evidence="3" key="2">
    <citation type="submission" date="2019-07" db="EMBL/GenBank/DDBJ databases">
        <authorList>
            <person name="Seetharam A."/>
            <person name="Woodhouse M."/>
            <person name="Cannon E."/>
        </authorList>
    </citation>
    <scope>NUCLEOTIDE SEQUENCE [LARGE SCALE GENOMIC DNA]</scope>
    <source>
        <strain evidence="3">cv. B73</strain>
    </source>
</reference>
<keyword evidence="2" id="KW-1133">Transmembrane helix</keyword>
<proteinExistence type="predicted"/>
<dbReference type="InParanoid" id="A0A804R6L1"/>
<feature type="transmembrane region" description="Helical" evidence="2">
    <location>
        <begin position="90"/>
        <end position="118"/>
    </location>
</feature>
<feature type="compositionally biased region" description="Polar residues" evidence="1">
    <location>
        <begin position="31"/>
        <end position="42"/>
    </location>
</feature>
<keyword evidence="4" id="KW-1185">Reference proteome</keyword>